<evidence type="ECO:0000259" key="6">
    <source>
        <dbReference type="Pfam" id="PF00962"/>
    </source>
</evidence>
<dbReference type="SUPFAM" id="SSF51556">
    <property type="entry name" value="Metallo-dependent hydrolases"/>
    <property type="match status" value="1"/>
</dbReference>
<keyword evidence="8" id="KW-1185">Reference proteome</keyword>
<dbReference type="Proteomes" id="UP000502248">
    <property type="component" value="Chromosome"/>
</dbReference>
<dbReference type="PANTHER" id="PTHR43114">
    <property type="entry name" value="ADENINE DEAMINASE"/>
    <property type="match status" value="1"/>
</dbReference>
<dbReference type="EC" id="3.5.4.4" evidence="7"/>
<evidence type="ECO:0000256" key="5">
    <source>
        <dbReference type="ARBA" id="ARBA00022833"/>
    </source>
</evidence>
<protein>
    <submittedName>
        <fullName evidence="7">Adenosine deaminase</fullName>
        <ecNumber evidence="7">3.5.4.4</ecNumber>
    </submittedName>
</protein>
<dbReference type="GO" id="GO:0046872">
    <property type="term" value="F:metal ion binding"/>
    <property type="evidence" value="ECO:0007669"/>
    <property type="project" value="UniProtKB-KW"/>
</dbReference>
<proteinExistence type="inferred from homology"/>
<accession>A0A7Z2ZQV0</accession>
<organism evidence="7 8">
    <name type="scientific">Cohnella herbarum</name>
    <dbReference type="NCBI Taxonomy" id="2728023"/>
    <lineage>
        <taxon>Bacteria</taxon>
        <taxon>Bacillati</taxon>
        <taxon>Bacillota</taxon>
        <taxon>Bacilli</taxon>
        <taxon>Bacillales</taxon>
        <taxon>Paenibacillaceae</taxon>
        <taxon>Cohnella</taxon>
    </lineage>
</organism>
<feature type="domain" description="Adenosine deaminase" evidence="6">
    <location>
        <begin position="15"/>
        <end position="331"/>
    </location>
</feature>
<dbReference type="KEGG" id="cheb:HH215_33285"/>
<keyword evidence="4 7" id="KW-0378">Hydrolase</keyword>
<dbReference type="EMBL" id="CP051680">
    <property type="protein sequence ID" value="QJD88460.1"/>
    <property type="molecule type" value="Genomic_DNA"/>
</dbReference>
<reference evidence="7 8" key="1">
    <citation type="submission" date="2020-04" db="EMBL/GenBank/DDBJ databases">
        <title>Genome sequencing of novel species.</title>
        <authorList>
            <person name="Heo J."/>
            <person name="Kim S.-J."/>
            <person name="Kim J.-S."/>
            <person name="Hong S.-B."/>
            <person name="Kwon S.-W."/>
        </authorList>
    </citation>
    <scope>NUCLEOTIDE SEQUENCE [LARGE SCALE GENOMIC DNA]</scope>
    <source>
        <strain evidence="7 8">MFER-1</strain>
    </source>
</reference>
<dbReference type="InterPro" id="IPR032466">
    <property type="entry name" value="Metal_Hydrolase"/>
</dbReference>
<comment type="cofactor">
    <cofactor evidence="1">
        <name>Zn(2+)</name>
        <dbReference type="ChEBI" id="CHEBI:29105"/>
    </cofactor>
</comment>
<evidence type="ECO:0000256" key="2">
    <source>
        <dbReference type="ARBA" id="ARBA00006676"/>
    </source>
</evidence>
<evidence type="ECO:0000313" key="7">
    <source>
        <dbReference type="EMBL" id="QJD88460.1"/>
    </source>
</evidence>
<dbReference type="AlphaFoldDB" id="A0A7Z2ZQV0"/>
<dbReference type="NCBIfam" id="TIGR01430">
    <property type="entry name" value="aden_deam"/>
    <property type="match status" value="1"/>
</dbReference>
<evidence type="ECO:0000313" key="8">
    <source>
        <dbReference type="Proteomes" id="UP000502248"/>
    </source>
</evidence>
<dbReference type="Gene3D" id="3.20.20.140">
    <property type="entry name" value="Metal-dependent hydrolases"/>
    <property type="match status" value="1"/>
</dbReference>
<gene>
    <name evidence="7" type="primary">add</name>
    <name evidence="7" type="ORF">HH215_33285</name>
</gene>
<comment type="similarity">
    <text evidence="2">Belongs to the metallo-dependent hydrolases superfamily. Adenosine and AMP deaminases family.</text>
</comment>
<dbReference type="Pfam" id="PF00962">
    <property type="entry name" value="A_deaminase"/>
    <property type="match status" value="1"/>
</dbReference>
<evidence type="ECO:0000256" key="1">
    <source>
        <dbReference type="ARBA" id="ARBA00001947"/>
    </source>
</evidence>
<dbReference type="InterPro" id="IPR006330">
    <property type="entry name" value="Ado/ade_deaminase"/>
</dbReference>
<dbReference type="GO" id="GO:0016814">
    <property type="term" value="F:hydrolase activity, acting on carbon-nitrogen (but not peptide) bonds, in cyclic amidines"/>
    <property type="evidence" value="ECO:0007669"/>
    <property type="project" value="UniProtKB-ARBA"/>
</dbReference>
<name>A0A7Z2ZQV0_9BACL</name>
<sequence>MAANGIDGRWLADLPKVELHVHLEGSIPSAALLALADKYGAKLPRPIDKLYEFDGLKPFLEFLDWICGLIRTGEELEGIAYEVARRLSEQRVSYAEIIVNPTHWHEHWTVERLVSSLIAGFERAADEGLADCSLLLSLLRTQSGEAAEELVDWMIANRNPRIAGLSIDGNEQAAGRTGPRFAKAFAKAKAAGFFTTAHAGESSGPEGVRDALDLLVVDRIDHGVRAAEDPDLIIRLANEGIPLNVCLTSNLVLLYPSIDDHPLRRLLEAGVRVTVNTDDPELLGISLTSEWEKIGSLCEWTREHAVSASRHAIDAAFCDDRRKRVLHEQLTAFLNRTS</sequence>
<dbReference type="GO" id="GO:0019239">
    <property type="term" value="F:deaminase activity"/>
    <property type="evidence" value="ECO:0007669"/>
    <property type="project" value="InterPro"/>
</dbReference>
<dbReference type="InterPro" id="IPR001365">
    <property type="entry name" value="A_deaminase_dom"/>
</dbReference>
<keyword evidence="3" id="KW-0479">Metal-binding</keyword>
<dbReference type="PANTHER" id="PTHR43114:SF6">
    <property type="entry name" value="ADENINE DEAMINASE"/>
    <property type="match status" value="1"/>
</dbReference>
<evidence type="ECO:0000256" key="4">
    <source>
        <dbReference type="ARBA" id="ARBA00022801"/>
    </source>
</evidence>
<evidence type="ECO:0000256" key="3">
    <source>
        <dbReference type="ARBA" id="ARBA00022723"/>
    </source>
</evidence>
<keyword evidence="5" id="KW-0862">Zinc</keyword>